<dbReference type="KEGG" id="rbi:RB2501_01730"/>
<protein>
    <recommendedName>
        <fullName evidence="4">DUF3810 domain-containing protein</fullName>
    </recommendedName>
</protein>
<gene>
    <name evidence="2" type="ordered locus">RB2501_01730</name>
</gene>
<dbReference type="HOGENOM" id="CLU_052630_0_0_10"/>
<keyword evidence="1" id="KW-0472">Membrane</keyword>
<organism evidence="2 3">
    <name type="scientific">Robiginitalea biformata (strain ATCC BAA-864 / DSM 15991 / KCTC 12146 / HTCC2501)</name>
    <dbReference type="NCBI Taxonomy" id="313596"/>
    <lineage>
        <taxon>Bacteria</taxon>
        <taxon>Pseudomonadati</taxon>
        <taxon>Bacteroidota</taxon>
        <taxon>Flavobacteriia</taxon>
        <taxon>Flavobacteriales</taxon>
        <taxon>Flavobacteriaceae</taxon>
        <taxon>Robiginitalea</taxon>
    </lineage>
</organism>
<evidence type="ECO:0000256" key="1">
    <source>
        <dbReference type="SAM" id="Phobius"/>
    </source>
</evidence>
<dbReference type="eggNOG" id="ENOG502Z7T3">
    <property type="taxonomic scope" value="Bacteria"/>
</dbReference>
<keyword evidence="1" id="KW-0812">Transmembrane</keyword>
<sequence length="369" mass="42165">MRNRIKNILALSLLLQWVLVRFAASSPQWVEKWYSRGLYPYLSGFFRRIYGWIPFSVGDLVYLGLLAFLFWWLFRKLKTVRRRIPGFLRDLLAGFAILHGTFYLLWGLNYFREPLGAALGMSEEYSREELLQTAEWLAARSNALQETLAGDTLTPVRLPYSQGEIREMTVAAYQNISGDFPEFTYRHPSLKNSLISTALTYMGYGGYLNPFTGEAQVNGRLPLFRYPVVCGHEVGHQLGYSAENETNFIGYLVTQKNPDPYFQYAASAYGLGYCLAEINRVDSLERKRITRGLHPGVRANYAEMQEFWGAYENPLEPVFKAVFSKYLEANRQADGIASYNRVVSLLVAYHRRELEVLPGPPPSAPAPED</sequence>
<dbReference type="Pfam" id="PF12725">
    <property type="entry name" value="DUF3810"/>
    <property type="match status" value="1"/>
</dbReference>
<dbReference type="AlphaFoldDB" id="A4CQ21"/>
<dbReference type="STRING" id="313596.RB2501_01730"/>
<dbReference type="InterPro" id="IPR024294">
    <property type="entry name" value="DUF3810"/>
</dbReference>
<reference evidence="2 3" key="1">
    <citation type="journal article" date="2009" name="J. Bacteriol.">
        <title>Complete genome sequence of Robiginitalea biformata HTCC2501.</title>
        <authorList>
            <person name="Oh H.M."/>
            <person name="Giovannoni S.J."/>
            <person name="Lee K."/>
            <person name="Ferriera S."/>
            <person name="Johnson J."/>
            <person name="Cho J.C."/>
        </authorList>
    </citation>
    <scope>NUCLEOTIDE SEQUENCE [LARGE SCALE GENOMIC DNA]</scope>
    <source>
        <strain evidence="3">ATCC BAA-864 / HTCC2501 / KCTC 12146</strain>
    </source>
</reference>
<feature type="transmembrane region" description="Helical" evidence="1">
    <location>
        <begin position="49"/>
        <end position="74"/>
    </location>
</feature>
<evidence type="ECO:0008006" key="4">
    <source>
        <dbReference type="Google" id="ProtNLM"/>
    </source>
</evidence>
<keyword evidence="1" id="KW-1133">Transmembrane helix</keyword>
<dbReference type="EMBL" id="CP001712">
    <property type="protein sequence ID" value="EAR14106.1"/>
    <property type="molecule type" value="Genomic_DNA"/>
</dbReference>
<accession>A4CQ21</accession>
<evidence type="ECO:0000313" key="3">
    <source>
        <dbReference type="Proteomes" id="UP000009049"/>
    </source>
</evidence>
<dbReference type="Proteomes" id="UP000009049">
    <property type="component" value="Chromosome"/>
</dbReference>
<keyword evidence="3" id="KW-1185">Reference proteome</keyword>
<name>A4CQ21_ROBBH</name>
<evidence type="ECO:0000313" key="2">
    <source>
        <dbReference type="EMBL" id="EAR14106.1"/>
    </source>
</evidence>
<feature type="transmembrane region" description="Helical" evidence="1">
    <location>
        <begin position="86"/>
        <end position="106"/>
    </location>
</feature>
<proteinExistence type="predicted"/>